<dbReference type="AlphaFoldDB" id="A0A232LMW9"/>
<sequence length="353" mass="40244">MKIRHPSTLLWAYGVRRQAFLECNTRACVTYCYSSHPMVPLQDFQIRWTHSNAAFMGICRKHLLIKLVPDKLATMAESRKQEAFQLGRPLSTPVEWLYFVDLKVLFTAMLQSDLKKRLYAGIGEFRTNLVELWQSGCWTSSLRTTSGNKQCSIAHLGRIAGTGLDYRDTIPTAEKGKLRLKLQQVLYASDLSAQVRERYQLPPTDIVQTSRYEYVPESHILARQSNVHLDYLTGDSRLNPSTIPQPPRNTSVPVNQYLMRSQNKLLPLAFTSPPRGELELQAFGRLWFETYFDETKGSCLSLPLMMFTDGFGAYRNAYRSLMGVYLLLAGLSMAERNKRANLTLGPHGSNFDE</sequence>
<gene>
    <name evidence="1" type="ORF">Egran_06733</name>
</gene>
<organism evidence="1 2">
    <name type="scientific">Elaphomyces granulatus</name>
    <dbReference type="NCBI Taxonomy" id="519963"/>
    <lineage>
        <taxon>Eukaryota</taxon>
        <taxon>Fungi</taxon>
        <taxon>Dikarya</taxon>
        <taxon>Ascomycota</taxon>
        <taxon>Pezizomycotina</taxon>
        <taxon>Eurotiomycetes</taxon>
        <taxon>Eurotiomycetidae</taxon>
        <taxon>Eurotiales</taxon>
        <taxon>Elaphomycetaceae</taxon>
        <taxon>Elaphomyces</taxon>
    </lineage>
</organism>
<dbReference type="OrthoDB" id="4504959at2759"/>
<name>A0A232LMW9_9EURO</name>
<evidence type="ECO:0000313" key="1">
    <source>
        <dbReference type="EMBL" id="OXV05499.1"/>
    </source>
</evidence>
<feature type="non-terminal residue" evidence="1">
    <location>
        <position position="353"/>
    </location>
</feature>
<proteinExistence type="predicted"/>
<keyword evidence="2" id="KW-1185">Reference proteome</keyword>
<dbReference type="Proteomes" id="UP000243515">
    <property type="component" value="Unassembled WGS sequence"/>
</dbReference>
<protein>
    <submittedName>
        <fullName evidence="1">Uncharacterized protein</fullName>
    </submittedName>
</protein>
<accession>A0A232LMW9</accession>
<dbReference type="EMBL" id="NPHW01006888">
    <property type="protein sequence ID" value="OXV05499.1"/>
    <property type="molecule type" value="Genomic_DNA"/>
</dbReference>
<reference evidence="1 2" key="1">
    <citation type="journal article" date="2015" name="Environ. Microbiol.">
        <title>Metagenome sequence of Elaphomyces granulatus from sporocarp tissue reveals Ascomycota ectomycorrhizal fingerprints of genome expansion and a Proteobacteria-rich microbiome.</title>
        <authorList>
            <person name="Quandt C.A."/>
            <person name="Kohler A."/>
            <person name="Hesse C.N."/>
            <person name="Sharpton T.J."/>
            <person name="Martin F."/>
            <person name="Spatafora J.W."/>
        </authorList>
    </citation>
    <scope>NUCLEOTIDE SEQUENCE [LARGE SCALE GENOMIC DNA]</scope>
    <source>
        <strain evidence="1 2">OSC145934</strain>
    </source>
</reference>
<comment type="caution">
    <text evidence="1">The sequence shown here is derived from an EMBL/GenBank/DDBJ whole genome shotgun (WGS) entry which is preliminary data.</text>
</comment>
<evidence type="ECO:0000313" key="2">
    <source>
        <dbReference type="Proteomes" id="UP000243515"/>
    </source>
</evidence>